<sequence>MKEFILKTRRLSNGDGRNEVIEETVSLDAAKTAVIVCDMWDKHWCVRSTARAAEMAPRMNELIDELRSKGALIIHAPSETMAFYSHYPGRELARSVMVEGKSLPNDWKNLNPALESPLPIDDSDGGCDCSPPCVERRAWTRQIELIDILDSDAITDTTEAIHLMLARGIVNVFFMGVATNMCVLGRPFGIRNLVQQGFNTILVRDMTDSMYNPAMPPYVDHFTGTELVIRHIERYWCPTVTSDQFLGGSPFRFRETVEGFVERE</sequence>
<dbReference type="Gene3D" id="3.40.50.850">
    <property type="entry name" value="Isochorismatase-like"/>
    <property type="match status" value="1"/>
</dbReference>
<gene>
    <name evidence="1" type="ORF">DL346_09010</name>
</gene>
<dbReference type="Proteomes" id="UP000249260">
    <property type="component" value="Unassembled WGS sequence"/>
</dbReference>
<dbReference type="AlphaFoldDB" id="A0A328U7U1"/>
<proteinExistence type="predicted"/>
<comment type="caution">
    <text evidence="1">The sequence shown here is derived from an EMBL/GenBank/DDBJ whole genome shotgun (WGS) entry which is preliminary data.</text>
</comment>
<name>A0A328U7U1_9BACL</name>
<dbReference type="InterPro" id="IPR036380">
    <property type="entry name" value="Isochorismatase-like_sf"/>
</dbReference>
<keyword evidence="1" id="KW-0812">Transmembrane</keyword>
<keyword evidence="2" id="KW-1185">Reference proteome</keyword>
<evidence type="ECO:0000313" key="2">
    <source>
        <dbReference type="Proteomes" id="UP000249260"/>
    </source>
</evidence>
<dbReference type="EMBL" id="QLUW01000001">
    <property type="protein sequence ID" value="RAP78540.1"/>
    <property type="molecule type" value="Genomic_DNA"/>
</dbReference>
<dbReference type="RefSeq" id="WP_112881663.1">
    <property type="nucleotide sequence ID" value="NZ_QLUW01000001.1"/>
</dbReference>
<accession>A0A328U7U1</accession>
<dbReference type="OrthoDB" id="128506at2"/>
<evidence type="ECO:0000313" key="1">
    <source>
        <dbReference type="EMBL" id="RAP78540.1"/>
    </source>
</evidence>
<keyword evidence="1" id="KW-0472">Membrane</keyword>
<organism evidence="1 2">
    <name type="scientific">Paenibacillus montanisoli</name>
    <dbReference type="NCBI Taxonomy" id="2081970"/>
    <lineage>
        <taxon>Bacteria</taxon>
        <taxon>Bacillati</taxon>
        <taxon>Bacillota</taxon>
        <taxon>Bacilli</taxon>
        <taxon>Bacillales</taxon>
        <taxon>Paenibacillaceae</taxon>
        <taxon>Paenibacillus</taxon>
    </lineage>
</organism>
<dbReference type="SUPFAM" id="SSF52499">
    <property type="entry name" value="Isochorismatase-like hydrolases"/>
    <property type="match status" value="1"/>
</dbReference>
<protein>
    <submittedName>
        <fullName evidence="1">Protein-signal peptide and transmembrane prediction</fullName>
    </submittedName>
</protein>
<reference evidence="1 2" key="1">
    <citation type="submission" date="2018-06" db="EMBL/GenBank/DDBJ databases">
        <title>Paenibacillus montanisoli sp. nov., isolated from mountain area soil.</title>
        <authorList>
            <person name="Wu M."/>
        </authorList>
    </citation>
    <scope>NUCLEOTIDE SEQUENCE [LARGE SCALE GENOMIC DNA]</scope>
    <source>
        <strain evidence="1 2">RA17</strain>
    </source>
</reference>